<evidence type="ECO:0000256" key="1">
    <source>
        <dbReference type="SAM" id="Phobius"/>
    </source>
</evidence>
<dbReference type="PANTHER" id="PTHR39456:SF1">
    <property type="entry name" value="METAL-DEPENDENT HYDROLASE"/>
    <property type="match status" value="1"/>
</dbReference>
<keyword evidence="1" id="KW-0812">Transmembrane</keyword>
<dbReference type="PIRSF" id="PIRSF007580">
    <property type="entry name" value="UCP07580"/>
    <property type="match status" value="1"/>
</dbReference>
<organism evidence="2 3">
    <name type="scientific">Ketobacter alkanivorans</name>
    <dbReference type="NCBI Taxonomy" id="1917421"/>
    <lineage>
        <taxon>Bacteria</taxon>
        <taxon>Pseudomonadati</taxon>
        <taxon>Pseudomonadota</taxon>
        <taxon>Gammaproteobacteria</taxon>
        <taxon>Pseudomonadales</taxon>
        <taxon>Ketobacteraceae</taxon>
        <taxon>Ketobacter</taxon>
    </lineage>
</organism>
<dbReference type="Pfam" id="PF10118">
    <property type="entry name" value="Metal_hydrol"/>
    <property type="match status" value="1"/>
</dbReference>
<keyword evidence="3" id="KW-1185">Reference proteome</keyword>
<accession>A0A2K9LFA1</accession>
<keyword evidence="1" id="KW-1133">Transmembrane helix</keyword>
<feature type="transmembrane region" description="Helical" evidence="1">
    <location>
        <begin position="195"/>
        <end position="218"/>
    </location>
</feature>
<proteinExistence type="predicted"/>
<dbReference type="Proteomes" id="UP000235116">
    <property type="component" value="Chromosome"/>
</dbReference>
<gene>
    <name evidence="2" type="ORF">Kalk_00760</name>
</gene>
<dbReference type="AlphaFoldDB" id="A0A2K9LFA1"/>
<dbReference type="EMBL" id="CP022684">
    <property type="protein sequence ID" value="AUM11056.1"/>
    <property type="molecule type" value="Genomic_DNA"/>
</dbReference>
<dbReference type="GO" id="GO:0016787">
    <property type="term" value="F:hydrolase activity"/>
    <property type="evidence" value="ECO:0007669"/>
    <property type="project" value="UniProtKB-KW"/>
</dbReference>
<dbReference type="PANTHER" id="PTHR39456">
    <property type="entry name" value="METAL-DEPENDENT HYDROLASE"/>
    <property type="match status" value="1"/>
</dbReference>
<evidence type="ECO:0000313" key="2">
    <source>
        <dbReference type="EMBL" id="AUM11056.1"/>
    </source>
</evidence>
<name>A0A2K9LFA1_9GAMM</name>
<dbReference type="RefSeq" id="WP_101892398.1">
    <property type="nucleotide sequence ID" value="NZ_CP022684.1"/>
</dbReference>
<protein>
    <submittedName>
        <fullName evidence="2">Metal hydrolase</fullName>
    </submittedName>
</protein>
<dbReference type="OrthoDB" id="5727566at2"/>
<keyword evidence="2" id="KW-0378">Hydrolase</keyword>
<evidence type="ECO:0000313" key="3">
    <source>
        <dbReference type="Proteomes" id="UP000235116"/>
    </source>
</evidence>
<keyword evidence="1" id="KW-0472">Membrane</keyword>
<reference evidence="3" key="1">
    <citation type="submission" date="2017-08" db="EMBL/GenBank/DDBJ databases">
        <title>Direct submision.</title>
        <authorList>
            <person name="Kim S.-J."/>
            <person name="Rhee S.-K."/>
        </authorList>
    </citation>
    <scope>NUCLEOTIDE SEQUENCE [LARGE SCALE GENOMIC DNA]</scope>
    <source>
        <strain evidence="3">GI5</strain>
    </source>
</reference>
<dbReference type="InterPro" id="IPR016516">
    <property type="entry name" value="UCP07580"/>
</dbReference>
<sequence>MTSKNTDKVLKGGASVGIPPRHMDFQFSETMPKYFYANNATATIFFAMLSASFPPGERFFMDSVRHFRNRVTDKRQRAAISGFMGQEAIHGREHDRLNELLAERGFDMETPERFVKVMLSVLTKLPKSTQLAATTFMEHFTALLAEQLLEDEEFRSLADPEMIKIWQWHALEELEHKAVAYDVYELIGNSHGERIAAAAASVVVLIPMMGVTWAWMLAKDGKLGDVKDNAEGLKMMFGRNGFVSRILPRMPEFIARRFHPDDHDTKALEEAWRERLFGEGGQLFEAYKNRAA</sequence>
<dbReference type="KEGG" id="kak:Kalk_00760"/>